<feature type="region of interest" description="Disordered" evidence="1">
    <location>
        <begin position="305"/>
        <end position="326"/>
    </location>
</feature>
<evidence type="ECO:0000313" key="3">
    <source>
        <dbReference type="Proteomes" id="UP000053611"/>
    </source>
</evidence>
<dbReference type="EMBL" id="KQ087236">
    <property type="protein sequence ID" value="KLT40324.1"/>
    <property type="molecule type" value="Genomic_DNA"/>
</dbReference>
<evidence type="ECO:0000256" key="1">
    <source>
        <dbReference type="SAM" id="MobiDB-lite"/>
    </source>
</evidence>
<dbReference type="AlphaFoldDB" id="A0A0J1AYB8"/>
<gene>
    <name evidence="2" type="ORF">CC85DRAFT_249601</name>
</gene>
<feature type="region of interest" description="Disordered" evidence="1">
    <location>
        <begin position="423"/>
        <end position="444"/>
    </location>
</feature>
<keyword evidence="3" id="KW-1185">Reference proteome</keyword>
<proteinExistence type="predicted"/>
<feature type="compositionally biased region" description="Low complexity" evidence="1">
    <location>
        <begin position="23"/>
        <end position="32"/>
    </location>
</feature>
<reference evidence="2 3" key="1">
    <citation type="submission" date="2015-03" db="EMBL/GenBank/DDBJ databases">
        <title>Genomics and transcriptomics of the oil-accumulating basidiomycete yeast T. oleaginosus allow insights into substrate utilization and the diverse evolutionary trajectories of mating systems in fungi.</title>
        <authorList>
            <consortium name="DOE Joint Genome Institute"/>
            <person name="Kourist R."/>
            <person name="Kracht O."/>
            <person name="Bracharz F."/>
            <person name="Lipzen A."/>
            <person name="Nolan M."/>
            <person name="Ohm R."/>
            <person name="Grigoriev I."/>
            <person name="Sun S."/>
            <person name="Heitman J."/>
            <person name="Bruck T."/>
            <person name="Nowrousian M."/>
        </authorList>
    </citation>
    <scope>NUCLEOTIDE SEQUENCE [LARGE SCALE GENOMIC DNA]</scope>
    <source>
        <strain evidence="2 3">IBC0246</strain>
    </source>
</reference>
<protein>
    <submittedName>
        <fullName evidence="2">Uncharacterized protein</fullName>
    </submittedName>
</protein>
<evidence type="ECO:0000313" key="2">
    <source>
        <dbReference type="EMBL" id="KLT40324.1"/>
    </source>
</evidence>
<sequence>MNAIRSLPLINRPSRTATPASSLPGPGVAAVPPLGPPPVPEPRARHLPHPLAHAAIPTPTVVPRSQSVGAAPRKASPPNSRSATPRIGGTATLPSSGMDTPHTGAHVDAIGLRFNEAVNRALAGVDAKSKKGFRKNAGWTVGESIAHELSNSAPTDTYLLRAILRTAVRALSIYVSRLDALLLPALSDPQFSAALNLVPVHNHTSPLNATQAYAVSVAHAAWETCERIEQMLDLGQYPRFLEDGLRPTLDKFDTVVGKVVRPIFLQLKVDLEASVSNTAGGAPKTSAGSMTVPAAVSGAPLVREKSNSGVPRLTKESSGSGHPRALAVPGTLQQFASRVDGARKVLETVAAPCGHDGEGWIVKVVVAVVWRGMRVIMEADNSSFRSPSPSTVHKALSGLGKEATPTVVQSPSIAKITSLAILTPRGTSSRPPSPPRTASPFDPATHSLMSFEGLVKRLVTGLVQPPTAPPSSADTDDQEQEHIAREALHEAMEALESAIIATSASHSDNASSRILASVRRLRDDIDDEADEKLDDALEDLPSVQLFNLLQRRANLALGALPNNPPLRLREVTEIWGWTQAEYERQILSGFGPAEEYGPRVAAALKPDIENMLGSLVTVPVDDAASKAAVMTATEWVRALGVALEARCDVKVARA</sequence>
<dbReference type="OrthoDB" id="1734943at2759"/>
<organism evidence="2 3">
    <name type="scientific">Cutaneotrichosporon oleaginosum</name>
    <dbReference type="NCBI Taxonomy" id="879819"/>
    <lineage>
        <taxon>Eukaryota</taxon>
        <taxon>Fungi</taxon>
        <taxon>Dikarya</taxon>
        <taxon>Basidiomycota</taxon>
        <taxon>Agaricomycotina</taxon>
        <taxon>Tremellomycetes</taxon>
        <taxon>Trichosporonales</taxon>
        <taxon>Trichosporonaceae</taxon>
        <taxon>Cutaneotrichosporon</taxon>
    </lineage>
</organism>
<accession>A0A0J1AYB8</accession>
<feature type="region of interest" description="Disordered" evidence="1">
    <location>
        <begin position="1"/>
        <end position="100"/>
    </location>
</feature>
<name>A0A0J1AYB8_9TREE</name>
<dbReference type="GeneID" id="28981083"/>
<dbReference type="Proteomes" id="UP000053611">
    <property type="component" value="Unassembled WGS sequence"/>
</dbReference>